<sequence length="332" mass="35874">MTSNQPTGSDLATRHASAIKGKVVLTTGVTLGTLGSGFVLAIARAQPSLLILAGRSRTKNQETAQAVADQFPGVKVRTLELDLVSLAAVHAAADTVNAWADVPRIDVLVNNAGVMATDWALSPDGFESQLAINHLGHFLFTNLIIGKILKSPAPRIIIVSSNGHRLGPFRFDDYNFRNGECYNKWLSYGQSKTANMLMAVSLAEKLGAKHNLSTFSVHPGLVITNLGSHLKLFGDDASDMDSMKEIDRLFGNSVAWMDFATDIKALTPDEAASNLVYAAFDPDVTAHNGAYLEDCHVADPWIGAVKPWATSPIEAERLWKLSEKLVGQVFKY</sequence>
<gene>
    <name evidence="3" type="ORF">UCREL1_1320</name>
</gene>
<dbReference type="PANTHER" id="PTHR24320:SF283">
    <property type="entry name" value="RETINOL DEHYDROGENASE 11"/>
    <property type="match status" value="1"/>
</dbReference>
<organism evidence="3 4">
    <name type="scientific">Eutypa lata (strain UCR-EL1)</name>
    <name type="common">Grapevine dieback disease fungus</name>
    <name type="synonym">Eutypa armeniacae</name>
    <dbReference type="NCBI Taxonomy" id="1287681"/>
    <lineage>
        <taxon>Eukaryota</taxon>
        <taxon>Fungi</taxon>
        <taxon>Dikarya</taxon>
        <taxon>Ascomycota</taxon>
        <taxon>Pezizomycotina</taxon>
        <taxon>Sordariomycetes</taxon>
        <taxon>Xylariomycetidae</taxon>
        <taxon>Xylariales</taxon>
        <taxon>Diatrypaceae</taxon>
        <taxon>Eutypa</taxon>
    </lineage>
</organism>
<keyword evidence="2" id="KW-0560">Oxidoreductase</keyword>
<dbReference type="KEGG" id="ela:UCREL1_1320"/>
<dbReference type="Gene3D" id="3.40.50.720">
    <property type="entry name" value="NAD(P)-binding Rossmann-like Domain"/>
    <property type="match status" value="1"/>
</dbReference>
<protein>
    <submittedName>
        <fullName evidence="3">Putative retinol dehydrogenase 13 protein</fullName>
    </submittedName>
</protein>
<keyword evidence="4" id="KW-1185">Reference proteome</keyword>
<dbReference type="OrthoDB" id="191139at2759"/>
<dbReference type="HOGENOM" id="CLU_010194_44_0_1"/>
<dbReference type="AlphaFoldDB" id="M7TY95"/>
<dbReference type="eggNOG" id="KOG1208">
    <property type="taxonomic scope" value="Eukaryota"/>
</dbReference>
<dbReference type="STRING" id="1287681.M7TY95"/>
<accession>M7TY95</accession>
<proteinExistence type="inferred from homology"/>
<evidence type="ECO:0000313" key="3">
    <source>
        <dbReference type="EMBL" id="EMR71635.1"/>
    </source>
</evidence>
<dbReference type="Pfam" id="PF00106">
    <property type="entry name" value="adh_short"/>
    <property type="match status" value="1"/>
</dbReference>
<dbReference type="InterPro" id="IPR036291">
    <property type="entry name" value="NAD(P)-bd_dom_sf"/>
</dbReference>
<dbReference type="SUPFAM" id="SSF51735">
    <property type="entry name" value="NAD(P)-binding Rossmann-fold domains"/>
    <property type="match status" value="1"/>
</dbReference>
<dbReference type="PRINTS" id="PR00081">
    <property type="entry name" value="GDHRDH"/>
</dbReference>
<reference evidence="4" key="1">
    <citation type="journal article" date="2013" name="Genome Announc.">
        <title>Draft genome sequence of the grapevine dieback fungus Eutypa lata UCR-EL1.</title>
        <authorList>
            <person name="Blanco-Ulate B."/>
            <person name="Rolshausen P.E."/>
            <person name="Cantu D."/>
        </authorList>
    </citation>
    <scope>NUCLEOTIDE SEQUENCE [LARGE SCALE GENOMIC DNA]</scope>
    <source>
        <strain evidence="4">UCR-EL1</strain>
    </source>
</reference>
<evidence type="ECO:0000313" key="4">
    <source>
        <dbReference type="Proteomes" id="UP000012174"/>
    </source>
</evidence>
<dbReference type="EMBL" id="KB705610">
    <property type="protein sequence ID" value="EMR71635.1"/>
    <property type="molecule type" value="Genomic_DNA"/>
</dbReference>
<comment type="similarity">
    <text evidence="1">Belongs to the short-chain dehydrogenases/reductases (SDR) family.</text>
</comment>
<dbReference type="InterPro" id="IPR002347">
    <property type="entry name" value="SDR_fam"/>
</dbReference>
<dbReference type="PANTHER" id="PTHR24320">
    <property type="entry name" value="RETINOL DEHYDROGENASE"/>
    <property type="match status" value="1"/>
</dbReference>
<dbReference type="GO" id="GO:0016491">
    <property type="term" value="F:oxidoreductase activity"/>
    <property type="evidence" value="ECO:0007669"/>
    <property type="project" value="UniProtKB-KW"/>
</dbReference>
<dbReference type="OMA" id="DPWGWVD"/>
<evidence type="ECO:0000256" key="1">
    <source>
        <dbReference type="ARBA" id="ARBA00006484"/>
    </source>
</evidence>
<name>M7TY95_EUTLA</name>
<evidence type="ECO:0000256" key="2">
    <source>
        <dbReference type="ARBA" id="ARBA00023002"/>
    </source>
</evidence>
<dbReference type="Proteomes" id="UP000012174">
    <property type="component" value="Unassembled WGS sequence"/>
</dbReference>